<feature type="compositionally biased region" description="Basic residues" evidence="1">
    <location>
        <begin position="129"/>
        <end position="139"/>
    </location>
</feature>
<name>A0A482X0I8_LAOST</name>
<keyword evidence="3" id="KW-1185">Reference proteome</keyword>
<organism evidence="2 3">
    <name type="scientific">Laodelphax striatellus</name>
    <name type="common">Small brown planthopper</name>
    <name type="synonym">Delphax striatella</name>
    <dbReference type="NCBI Taxonomy" id="195883"/>
    <lineage>
        <taxon>Eukaryota</taxon>
        <taxon>Metazoa</taxon>
        <taxon>Ecdysozoa</taxon>
        <taxon>Arthropoda</taxon>
        <taxon>Hexapoda</taxon>
        <taxon>Insecta</taxon>
        <taxon>Pterygota</taxon>
        <taxon>Neoptera</taxon>
        <taxon>Paraneoptera</taxon>
        <taxon>Hemiptera</taxon>
        <taxon>Auchenorrhyncha</taxon>
        <taxon>Fulgoroidea</taxon>
        <taxon>Delphacidae</taxon>
        <taxon>Criomorphinae</taxon>
        <taxon>Laodelphax</taxon>
    </lineage>
</organism>
<proteinExistence type="predicted"/>
<evidence type="ECO:0000313" key="3">
    <source>
        <dbReference type="Proteomes" id="UP000291343"/>
    </source>
</evidence>
<dbReference type="OrthoDB" id="2138378at2759"/>
<evidence type="ECO:0000313" key="2">
    <source>
        <dbReference type="EMBL" id="RZF39046.1"/>
    </source>
</evidence>
<feature type="compositionally biased region" description="Polar residues" evidence="1">
    <location>
        <begin position="1"/>
        <end position="13"/>
    </location>
</feature>
<dbReference type="InParanoid" id="A0A482X0I8"/>
<dbReference type="Proteomes" id="UP000291343">
    <property type="component" value="Unassembled WGS sequence"/>
</dbReference>
<reference evidence="2 3" key="1">
    <citation type="journal article" date="2017" name="Gigascience">
        <title>Genome sequence of the small brown planthopper, Laodelphax striatellus.</title>
        <authorList>
            <person name="Zhu J."/>
            <person name="Jiang F."/>
            <person name="Wang X."/>
            <person name="Yang P."/>
            <person name="Bao Y."/>
            <person name="Zhao W."/>
            <person name="Wang W."/>
            <person name="Lu H."/>
            <person name="Wang Q."/>
            <person name="Cui N."/>
            <person name="Li J."/>
            <person name="Chen X."/>
            <person name="Luo L."/>
            <person name="Yu J."/>
            <person name="Kang L."/>
            <person name="Cui F."/>
        </authorList>
    </citation>
    <scope>NUCLEOTIDE SEQUENCE [LARGE SCALE GENOMIC DNA]</scope>
    <source>
        <strain evidence="2">Lst14</strain>
    </source>
</reference>
<gene>
    <name evidence="2" type="ORF">LSTR_LSTR016156</name>
</gene>
<dbReference type="EMBL" id="QKKF02020862">
    <property type="protein sequence ID" value="RZF39046.1"/>
    <property type="molecule type" value="Genomic_DNA"/>
</dbReference>
<accession>A0A482X0I8</accession>
<dbReference type="STRING" id="195883.A0A482X0I8"/>
<dbReference type="AlphaFoldDB" id="A0A482X0I8"/>
<sequence length="438" mass="48919">MSDINEVNDSEVSPQKIELEKPVKPSGLKSKKVMDEVLPAKTKKIEFSDDSSQSSLSGSERGENSGLDPTFVPSNKSDPKKDRRKDRMRQIRKDPDAGDEDFILEDYENESSPVRSKKKKIESRENKPKMNKKSVKPVKKVSGDLNKIVMQVKSSNPDISKLGRIPKKGERKVIKIDDGEKKTKLDAGDKNQTSDKKEKLGSKTKESDKDISKSKDRHKSPEKDAKSSASGKSDSTVKKPSEIRKPPPPEIKRDSKKYNISVEARKLPPGESRPKTVKTFNSKFRSTGLEEELPPPPAQKSSKKVGLPPLLLDKKPVKRISPVKEVQPPEKKAKAESNEAKKPTANSVDKSPVPAAAATVSVPKQSPVSKTKCKQLFSLYLLLLIISFFNQLQNLVVFKNPKVINSLETQHSMRVASLLVSFEHNIIFYQSYLKKLMS</sequence>
<feature type="compositionally biased region" description="Basic and acidic residues" evidence="1">
    <location>
        <begin position="327"/>
        <end position="342"/>
    </location>
</feature>
<feature type="compositionally biased region" description="Basic and acidic residues" evidence="1">
    <location>
        <begin position="235"/>
        <end position="274"/>
    </location>
</feature>
<comment type="caution">
    <text evidence="2">The sequence shown here is derived from an EMBL/GenBank/DDBJ whole genome shotgun (WGS) entry which is preliminary data.</text>
</comment>
<feature type="compositionally biased region" description="Low complexity" evidence="1">
    <location>
        <begin position="50"/>
        <end position="59"/>
    </location>
</feature>
<feature type="compositionally biased region" description="Acidic residues" evidence="1">
    <location>
        <begin position="97"/>
        <end position="109"/>
    </location>
</feature>
<feature type="compositionally biased region" description="Basic and acidic residues" evidence="1">
    <location>
        <begin position="167"/>
        <end position="226"/>
    </location>
</feature>
<feature type="region of interest" description="Disordered" evidence="1">
    <location>
        <begin position="1"/>
        <end position="352"/>
    </location>
</feature>
<evidence type="ECO:0000256" key="1">
    <source>
        <dbReference type="SAM" id="MobiDB-lite"/>
    </source>
</evidence>
<protein>
    <submittedName>
        <fullName evidence="2">Uncharacterized protein</fullName>
    </submittedName>
</protein>